<reference evidence="3" key="1">
    <citation type="submission" date="2023-06" db="EMBL/GenBank/DDBJ databases">
        <title>Genomic analysis of the entomopathogenic nematode Steinernema hermaphroditum.</title>
        <authorList>
            <person name="Schwarz E.M."/>
            <person name="Heppert J.K."/>
            <person name="Baniya A."/>
            <person name="Schwartz H.T."/>
            <person name="Tan C.-H."/>
            <person name="Antoshechkin I."/>
            <person name="Sternberg P.W."/>
            <person name="Goodrich-Blair H."/>
            <person name="Dillman A.R."/>
        </authorList>
    </citation>
    <scope>NUCLEOTIDE SEQUENCE</scope>
    <source>
        <strain evidence="3">PS9179</strain>
        <tissue evidence="3">Whole animal</tissue>
    </source>
</reference>
<name>A0AA39MAS6_9BILA</name>
<keyword evidence="1" id="KW-0472">Membrane</keyword>
<evidence type="ECO:0000313" key="3">
    <source>
        <dbReference type="EMBL" id="KAK0426785.1"/>
    </source>
</evidence>
<proteinExistence type="predicted"/>
<feature type="transmembrane region" description="Helical" evidence="1">
    <location>
        <begin position="503"/>
        <end position="520"/>
    </location>
</feature>
<keyword evidence="2" id="KW-0732">Signal</keyword>
<evidence type="ECO:0000256" key="1">
    <source>
        <dbReference type="SAM" id="Phobius"/>
    </source>
</evidence>
<gene>
    <name evidence="3" type="ORF">QR680_009898</name>
</gene>
<protein>
    <submittedName>
        <fullName evidence="3">Uncharacterized protein</fullName>
    </submittedName>
</protein>
<sequence length="526" mass="60614">MDTWKILCCLLLVLVKARCEEQPASSLKKGSFEEYVDHIASTVNKNDYVLVRKRGSINVPKDMHARQYFSFYLKIENVIDKYAFKGLEDTSFETHIANRKAIFEKFCKGSPTLRTTDRVERYSLLPTAEAAIPPLHLVAAIGAIEPHRNFRVTDFETHNSEILELTKKNAELMAFIEPKIFSGLLIRDLEHLKKSLENLFNWRHLNDFSFDDHLVQRIFNSKSRQFRYEDTIFDNNPALFATAARLEPLTCRETETGYSIRVSGYVPPMMKAETGPVYEAFYRPHVLDRLTYVALQGDNVFWFPDNNIKNVVPLHDIYLDHCQHGGLFPICKTEVQKESSNCNPFKASFTCRLSVNNITTRDGTVVEAFDEWLVVSTLQKRFEIEAKDRRHHRVESKEFLLTLPFTSSLRIGSQKHEGAYSSEIKEIPEVLEVPEMNYSEELRAKTRQLLSSVNQVEHELKLSVQATSTGFEAVEISVETESGAIRKLHQFIEFLRENLDGKYTVYGVVILIIVLIGIYAKRRGRQ</sequence>
<dbReference type="AlphaFoldDB" id="A0AA39MAS6"/>
<feature type="chain" id="PRO_5041467314" evidence="2">
    <location>
        <begin position="20"/>
        <end position="526"/>
    </location>
</feature>
<keyword evidence="1" id="KW-0812">Transmembrane</keyword>
<feature type="signal peptide" evidence="2">
    <location>
        <begin position="1"/>
        <end position="19"/>
    </location>
</feature>
<evidence type="ECO:0000256" key="2">
    <source>
        <dbReference type="SAM" id="SignalP"/>
    </source>
</evidence>
<evidence type="ECO:0000313" key="4">
    <source>
        <dbReference type="Proteomes" id="UP001175271"/>
    </source>
</evidence>
<dbReference type="EMBL" id="JAUCMV010000001">
    <property type="protein sequence ID" value="KAK0426785.1"/>
    <property type="molecule type" value="Genomic_DNA"/>
</dbReference>
<keyword evidence="1" id="KW-1133">Transmembrane helix</keyword>
<keyword evidence="4" id="KW-1185">Reference proteome</keyword>
<accession>A0AA39MAS6</accession>
<dbReference type="Proteomes" id="UP001175271">
    <property type="component" value="Unassembled WGS sequence"/>
</dbReference>
<organism evidence="3 4">
    <name type="scientific">Steinernema hermaphroditum</name>
    <dbReference type="NCBI Taxonomy" id="289476"/>
    <lineage>
        <taxon>Eukaryota</taxon>
        <taxon>Metazoa</taxon>
        <taxon>Ecdysozoa</taxon>
        <taxon>Nematoda</taxon>
        <taxon>Chromadorea</taxon>
        <taxon>Rhabditida</taxon>
        <taxon>Tylenchina</taxon>
        <taxon>Panagrolaimomorpha</taxon>
        <taxon>Strongyloidoidea</taxon>
        <taxon>Steinernematidae</taxon>
        <taxon>Steinernema</taxon>
    </lineage>
</organism>
<comment type="caution">
    <text evidence="3">The sequence shown here is derived from an EMBL/GenBank/DDBJ whole genome shotgun (WGS) entry which is preliminary data.</text>
</comment>